<dbReference type="EMBL" id="CDMY01000448">
    <property type="protein sequence ID" value="CEM13899.1"/>
    <property type="molecule type" value="Genomic_DNA"/>
</dbReference>
<sequence>MVTDTLADRSVIVAHGQLRVFPITQSHPHSNPVFFEASPELSTMLAMLQVCAQTALEDIIDETTYAPLCLIPVFPMRDWGQASRVLFWQKLKLGIRIDGRGDCSWYFLPSVVYTSMEALLRGVAKVFGAGVMDRIKMAHMTTYDTYVGTSVGVLTAPIKDMMTRAAWQANIAALIQHTELTDTLQDLYRTRAQERRVSAEVVEKEVMNAAIAFTDLVRAHLIEYTEDMKSNTYERMSLQDHCGLPCHEWRRIRAELRDISVESYPEDVKAVINMPECEEMQPESVVGRLCRLQADGTYMPSFLMLLRAHGLLRLDRSK</sequence>
<organism evidence="1 2">
    <name type="scientific">Vitrella brassicaformis (strain CCMP3155)</name>
    <dbReference type="NCBI Taxonomy" id="1169540"/>
    <lineage>
        <taxon>Eukaryota</taxon>
        <taxon>Sar</taxon>
        <taxon>Alveolata</taxon>
        <taxon>Colpodellida</taxon>
        <taxon>Vitrellaceae</taxon>
        <taxon>Vitrella</taxon>
    </lineage>
</organism>
<evidence type="ECO:0000313" key="1">
    <source>
        <dbReference type="EMBL" id="CEM13899.1"/>
    </source>
</evidence>
<protein>
    <submittedName>
        <fullName evidence="1">Uncharacterized protein</fullName>
    </submittedName>
</protein>
<dbReference type="PhylomeDB" id="A0A0G4FK19"/>
<gene>
    <name evidence="1" type="ORF">Vbra_550</name>
</gene>
<dbReference type="AlphaFoldDB" id="A0A0G4FK19"/>
<reference evidence="1 2" key="1">
    <citation type="submission" date="2014-11" db="EMBL/GenBank/DDBJ databases">
        <authorList>
            <person name="Zhu J."/>
            <person name="Qi W."/>
            <person name="Song R."/>
        </authorList>
    </citation>
    <scope>NUCLEOTIDE SEQUENCE [LARGE SCALE GENOMIC DNA]</scope>
</reference>
<accession>A0A0G4FK19</accession>
<dbReference type="InParanoid" id="A0A0G4FK19"/>
<proteinExistence type="predicted"/>
<name>A0A0G4FK19_VITBC</name>
<dbReference type="Proteomes" id="UP000041254">
    <property type="component" value="Unassembled WGS sequence"/>
</dbReference>
<dbReference type="VEuPathDB" id="CryptoDB:Vbra_550"/>
<keyword evidence="2" id="KW-1185">Reference proteome</keyword>
<evidence type="ECO:0000313" key="2">
    <source>
        <dbReference type="Proteomes" id="UP000041254"/>
    </source>
</evidence>